<name>A0A1F6AGH8_9BACT</name>
<feature type="transmembrane region" description="Helical" evidence="1">
    <location>
        <begin position="7"/>
        <end position="30"/>
    </location>
</feature>
<dbReference type="AlphaFoldDB" id="A0A1F6AGH8"/>
<evidence type="ECO:0000313" key="3">
    <source>
        <dbReference type="Proteomes" id="UP000178759"/>
    </source>
</evidence>
<keyword evidence="1" id="KW-0472">Membrane</keyword>
<comment type="caution">
    <text evidence="2">The sequence shown here is derived from an EMBL/GenBank/DDBJ whole genome shotgun (WGS) entry which is preliminary data.</text>
</comment>
<gene>
    <name evidence="2" type="ORF">A3A79_01435</name>
</gene>
<evidence type="ECO:0000313" key="2">
    <source>
        <dbReference type="EMBL" id="OGG23849.1"/>
    </source>
</evidence>
<accession>A0A1F6AGH8</accession>
<keyword evidence="1" id="KW-0812">Transmembrane</keyword>
<proteinExistence type="predicted"/>
<reference evidence="2 3" key="1">
    <citation type="journal article" date="2016" name="Nat. Commun.">
        <title>Thousands of microbial genomes shed light on interconnected biogeochemical processes in an aquifer system.</title>
        <authorList>
            <person name="Anantharaman K."/>
            <person name="Brown C.T."/>
            <person name="Hug L.A."/>
            <person name="Sharon I."/>
            <person name="Castelle C.J."/>
            <person name="Probst A.J."/>
            <person name="Thomas B.C."/>
            <person name="Singh A."/>
            <person name="Wilkins M.J."/>
            <person name="Karaoz U."/>
            <person name="Brodie E.L."/>
            <person name="Williams K.H."/>
            <person name="Hubbard S.S."/>
            <person name="Banfield J.F."/>
        </authorList>
    </citation>
    <scope>NUCLEOTIDE SEQUENCE [LARGE SCALE GENOMIC DNA]</scope>
</reference>
<dbReference type="Proteomes" id="UP000178759">
    <property type="component" value="Unassembled WGS sequence"/>
</dbReference>
<dbReference type="EMBL" id="MFJV01000001">
    <property type="protein sequence ID" value="OGG23849.1"/>
    <property type="molecule type" value="Genomic_DNA"/>
</dbReference>
<dbReference type="STRING" id="1798392.A3A79_01435"/>
<organism evidence="2 3">
    <name type="scientific">Candidatus Gottesmanbacteria bacterium RIFCSPLOWO2_01_FULL_43_11b</name>
    <dbReference type="NCBI Taxonomy" id="1798392"/>
    <lineage>
        <taxon>Bacteria</taxon>
        <taxon>Candidatus Gottesmaniibacteriota</taxon>
    </lineage>
</organism>
<keyword evidence="1" id="KW-1133">Transmembrane helix</keyword>
<evidence type="ECO:0000256" key="1">
    <source>
        <dbReference type="SAM" id="Phobius"/>
    </source>
</evidence>
<protein>
    <submittedName>
        <fullName evidence="2">Uncharacterized protein</fullName>
    </submittedName>
</protein>
<sequence>MKGAGKLFLIISSIILTIVVITIGVGWLLLTSVTFANNPLAIKTRYYYYAELFPDLIIKPATLPFTILAMKKVGTEQSPSYIYIMFGAYENVDFTNQILYLKTKDKSIYGFKFFLEPTNRFVYREPGVGASKTNFIIIDPHNPENTVSPFNKREIISVQWEDRRTLIEILQDAKTNAQRLVNPNMSVSDFQRIIRKPL</sequence>